<accession>E9I4C6</accession>
<name>E9I4C6_DAPPU</name>
<evidence type="ECO:0000256" key="1">
    <source>
        <dbReference type="SAM" id="Phobius"/>
    </source>
</evidence>
<reference evidence="2 3" key="1">
    <citation type="journal article" date="2011" name="Science">
        <title>The ecoresponsive genome of Daphnia pulex.</title>
        <authorList>
            <person name="Colbourne J.K."/>
            <person name="Pfrender M.E."/>
            <person name="Gilbert D."/>
            <person name="Thomas W.K."/>
            <person name="Tucker A."/>
            <person name="Oakley T.H."/>
            <person name="Tokishita S."/>
            <person name="Aerts A."/>
            <person name="Arnold G.J."/>
            <person name="Basu M.K."/>
            <person name="Bauer D.J."/>
            <person name="Caceres C.E."/>
            <person name="Carmel L."/>
            <person name="Casola C."/>
            <person name="Choi J.H."/>
            <person name="Detter J.C."/>
            <person name="Dong Q."/>
            <person name="Dusheyko S."/>
            <person name="Eads B.D."/>
            <person name="Frohlich T."/>
            <person name="Geiler-Samerotte K.A."/>
            <person name="Gerlach D."/>
            <person name="Hatcher P."/>
            <person name="Jogdeo S."/>
            <person name="Krijgsveld J."/>
            <person name="Kriventseva E.V."/>
            <person name="Kultz D."/>
            <person name="Laforsch C."/>
            <person name="Lindquist E."/>
            <person name="Lopez J."/>
            <person name="Manak J.R."/>
            <person name="Muller J."/>
            <person name="Pangilinan J."/>
            <person name="Patwardhan R.P."/>
            <person name="Pitluck S."/>
            <person name="Pritham E.J."/>
            <person name="Rechtsteiner A."/>
            <person name="Rho M."/>
            <person name="Rogozin I.B."/>
            <person name="Sakarya O."/>
            <person name="Salamov A."/>
            <person name="Schaack S."/>
            <person name="Shapiro H."/>
            <person name="Shiga Y."/>
            <person name="Skalitzky C."/>
            <person name="Smith Z."/>
            <person name="Souvorov A."/>
            <person name="Sung W."/>
            <person name="Tang Z."/>
            <person name="Tsuchiya D."/>
            <person name="Tu H."/>
            <person name="Vos H."/>
            <person name="Wang M."/>
            <person name="Wolf Y.I."/>
            <person name="Yamagata H."/>
            <person name="Yamada T."/>
            <person name="Ye Y."/>
            <person name="Shaw J.R."/>
            <person name="Andrews J."/>
            <person name="Crease T.J."/>
            <person name="Tang H."/>
            <person name="Lucas S.M."/>
            <person name="Robertson H.M."/>
            <person name="Bork P."/>
            <person name="Koonin E.V."/>
            <person name="Zdobnov E.M."/>
            <person name="Grigoriev I.V."/>
            <person name="Lynch M."/>
            <person name="Boore J.L."/>
        </authorList>
    </citation>
    <scope>NUCLEOTIDE SEQUENCE [LARGE SCALE GENOMIC DNA]</scope>
</reference>
<dbReference type="Proteomes" id="UP000000305">
    <property type="component" value="Unassembled WGS sequence"/>
</dbReference>
<protein>
    <submittedName>
        <fullName evidence="2">Uncharacterized protein</fullName>
    </submittedName>
</protein>
<dbReference type="InParanoid" id="E9I4C6"/>
<evidence type="ECO:0000313" key="2">
    <source>
        <dbReference type="EMBL" id="EFX61154.1"/>
    </source>
</evidence>
<sequence>MPSTSAQVKNHRQPTSVGCAANASWRDYLLLLCGILLMMVLLSFYYYFYLLRIDLFASETVGESLSNERSQSVNGTIQPPI</sequence>
<evidence type="ECO:0000313" key="3">
    <source>
        <dbReference type="Proteomes" id="UP000000305"/>
    </source>
</evidence>
<dbReference type="EMBL" id="GL734984">
    <property type="protein sequence ID" value="EFX61154.1"/>
    <property type="molecule type" value="Genomic_DNA"/>
</dbReference>
<organism evidence="2 3">
    <name type="scientific">Daphnia pulex</name>
    <name type="common">Water flea</name>
    <dbReference type="NCBI Taxonomy" id="6669"/>
    <lineage>
        <taxon>Eukaryota</taxon>
        <taxon>Metazoa</taxon>
        <taxon>Ecdysozoa</taxon>
        <taxon>Arthropoda</taxon>
        <taxon>Crustacea</taxon>
        <taxon>Branchiopoda</taxon>
        <taxon>Diplostraca</taxon>
        <taxon>Cladocera</taxon>
        <taxon>Anomopoda</taxon>
        <taxon>Daphniidae</taxon>
        <taxon>Daphnia</taxon>
    </lineage>
</organism>
<dbReference type="HOGENOM" id="CLU_2576271_0_0_1"/>
<dbReference type="KEGG" id="dpx:DAPPUDRAFT_274531"/>
<keyword evidence="1" id="KW-0812">Transmembrane</keyword>
<proteinExistence type="predicted"/>
<gene>
    <name evidence="2" type="ORF">DAPPUDRAFT_274531</name>
</gene>
<dbReference type="AlphaFoldDB" id="E9I4C6"/>
<keyword evidence="1" id="KW-1133">Transmembrane helix</keyword>
<keyword evidence="1" id="KW-0472">Membrane</keyword>
<feature type="transmembrane region" description="Helical" evidence="1">
    <location>
        <begin position="28"/>
        <end position="48"/>
    </location>
</feature>
<keyword evidence="3" id="KW-1185">Reference proteome</keyword>